<evidence type="ECO:0000313" key="2">
    <source>
        <dbReference type="Proteomes" id="UP001383192"/>
    </source>
</evidence>
<name>A0AAW0B0J9_9AGAR</name>
<organism evidence="1 2">
    <name type="scientific">Paramarasmius palmivorus</name>
    <dbReference type="NCBI Taxonomy" id="297713"/>
    <lineage>
        <taxon>Eukaryota</taxon>
        <taxon>Fungi</taxon>
        <taxon>Dikarya</taxon>
        <taxon>Basidiomycota</taxon>
        <taxon>Agaricomycotina</taxon>
        <taxon>Agaricomycetes</taxon>
        <taxon>Agaricomycetidae</taxon>
        <taxon>Agaricales</taxon>
        <taxon>Marasmiineae</taxon>
        <taxon>Marasmiaceae</taxon>
        <taxon>Paramarasmius</taxon>
    </lineage>
</organism>
<comment type="caution">
    <text evidence="1">The sequence shown here is derived from an EMBL/GenBank/DDBJ whole genome shotgun (WGS) entry which is preliminary data.</text>
</comment>
<proteinExistence type="predicted"/>
<evidence type="ECO:0000313" key="1">
    <source>
        <dbReference type="EMBL" id="KAK7019418.1"/>
    </source>
</evidence>
<sequence>MSTRFEFTAPATNFTGSDVGERIPVSCYACSQNSEKQDLISRYEKIIASKEEAIKKLTGLLSQLNMASSNHSAKMGARMIPAGNSAIPCMFATEDWESKLDGTTQLMFSAISLATGLRIIGVNVIAESPEGIAEYEVRCMLSAAGRDGIQDTFCHHFKLFFRFRVMEDRNPGGYSCGMQRVVDYDPYRLDELKIPMTQRVTRYCVSSSIPLESLCYFFFDMASAFSSAAADKI</sequence>
<dbReference type="EMBL" id="JAYKXP010000208">
    <property type="protein sequence ID" value="KAK7019418.1"/>
    <property type="molecule type" value="Genomic_DNA"/>
</dbReference>
<dbReference type="AlphaFoldDB" id="A0AAW0B0J9"/>
<gene>
    <name evidence="1" type="ORF">VNI00_018073</name>
</gene>
<keyword evidence="2" id="KW-1185">Reference proteome</keyword>
<dbReference type="Proteomes" id="UP001383192">
    <property type="component" value="Unassembled WGS sequence"/>
</dbReference>
<protein>
    <submittedName>
        <fullName evidence="1">Uncharacterized protein</fullName>
    </submittedName>
</protein>
<accession>A0AAW0B0J9</accession>
<reference evidence="1 2" key="1">
    <citation type="submission" date="2024-01" db="EMBL/GenBank/DDBJ databases">
        <title>A draft genome for a cacao thread blight-causing isolate of Paramarasmius palmivorus.</title>
        <authorList>
            <person name="Baruah I.K."/>
            <person name="Bukari Y."/>
            <person name="Amoako-Attah I."/>
            <person name="Meinhardt L.W."/>
            <person name="Bailey B.A."/>
            <person name="Cohen S.P."/>
        </authorList>
    </citation>
    <scope>NUCLEOTIDE SEQUENCE [LARGE SCALE GENOMIC DNA]</scope>
    <source>
        <strain evidence="1 2">GH-12</strain>
    </source>
</reference>